<sequence>MKKILIHWIGVFSLLAFSTAAFAVAKEVPVDALVPDNIQRQTALIVNRVLERYHYRKVVLDNKLSEKILDRYLESLDPNKSFFTQQDIDAFAKYSHKLDDAIASGKLEPAFDIFRKYRMRVDQRVALALNLLEKNKFDFTRDETYRFDREDAPWAKDEKEISDQWRKRVKNDILGLRLAGKDEKKIRETLEKRYKTLRRRIHQLDADSVFQTFINAYTLSIEPHTAYMSPERSENFDISMRLSLQGIGAVLRSDDEYTTVQKVVPGGPADKSGQLHAGDRIVGVAQGKDGEMLDIVGWPLQDVVEKIRGKKDTLVRLNVLPKAAGMDAPTKIVSIVRDKIKLEDQAAKSSIIEADGMRFGVIDVPAFYRDFRGQASGNKDFRSTTRDVRKLIAKLQEEKVDGIIVDLRNNGGGSLTEATELTGLFIPFGPVVQVKDSQGHIDVERDTDPEEVYSGPLAVLVNRNSASASEIFAAAIQDYGRGLIVGEPTFGKGTVQSLVDLSQFARGKDDLGRLRLTIAQFFRVQGGSTQHKGVVPDVIFPTADGSGKHGERSLDNALPWAEIKPAEYHPEGQLHLSMLQNKHEKRVGHDPAFRFLTEQNQEINKLQDKKEVSLLESERKKEWQEREQRALERHNKLRALRGLEPLTKLDDEEEDDTDTEEDPEGINRIMQEETARILADYIRQKQPVTAQAD</sequence>
<dbReference type="GO" id="GO:0004175">
    <property type="term" value="F:endopeptidase activity"/>
    <property type="evidence" value="ECO:0007669"/>
    <property type="project" value="TreeGrafter"/>
</dbReference>
<evidence type="ECO:0000256" key="4">
    <source>
        <dbReference type="ARBA" id="ARBA00022825"/>
    </source>
</evidence>
<dbReference type="InterPro" id="IPR005151">
    <property type="entry name" value="Tail-specific_protease"/>
</dbReference>
<dbReference type="PROSITE" id="PS50106">
    <property type="entry name" value="PDZ"/>
    <property type="match status" value="1"/>
</dbReference>
<dbReference type="CDD" id="cd06782">
    <property type="entry name" value="cpPDZ_CPP-like"/>
    <property type="match status" value="1"/>
</dbReference>
<dbReference type="Pfam" id="PF11818">
    <property type="entry name" value="DUF3340"/>
    <property type="match status" value="1"/>
</dbReference>
<dbReference type="Pfam" id="PF03572">
    <property type="entry name" value="Peptidase_S41"/>
    <property type="match status" value="1"/>
</dbReference>
<feature type="compositionally biased region" description="Acidic residues" evidence="7">
    <location>
        <begin position="650"/>
        <end position="664"/>
    </location>
</feature>
<dbReference type="NCBIfam" id="TIGR00225">
    <property type="entry name" value="prc"/>
    <property type="match status" value="1"/>
</dbReference>
<dbReference type="InterPro" id="IPR020992">
    <property type="entry name" value="Tail_Prtase_C"/>
</dbReference>
<dbReference type="AlphaFoldDB" id="A0A831RX66"/>
<keyword evidence="8" id="KW-0732">Signal</keyword>
<evidence type="ECO:0000256" key="5">
    <source>
        <dbReference type="RuleBase" id="RU004404"/>
    </source>
</evidence>
<comment type="similarity">
    <text evidence="1 5">Belongs to the peptidase S41A family.</text>
</comment>
<gene>
    <name evidence="10" type="ORF">ENJ12_04295</name>
</gene>
<dbReference type="SUPFAM" id="SSF50156">
    <property type="entry name" value="PDZ domain-like"/>
    <property type="match status" value="1"/>
</dbReference>
<evidence type="ECO:0000256" key="7">
    <source>
        <dbReference type="SAM" id="MobiDB-lite"/>
    </source>
</evidence>
<dbReference type="GO" id="GO:0008236">
    <property type="term" value="F:serine-type peptidase activity"/>
    <property type="evidence" value="ECO:0007669"/>
    <property type="project" value="UniProtKB-KW"/>
</dbReference>
<dbReference type="CDD" id="cd07560">
    <property type="entry name" value="Peptidase_S41_CPP"/>
    <property type="match status" value="1"/>
</dbReference>
<protein>
    <submittedName>
        <fullName evidence="10">Tail-specific protease</fullName>
    </submittedName>
</protein>
<proteinExistence type="inferred from homology"/>
<keyword evidence="4 5" id="KW-0720">Serine protease</keyword>
<dbReference type="InterPro" id="IPR001478">
    <property type="entry name" value="PDZ"/>
</dbReference>
<evidence type="ECO:0000256" key="3">
    <source>
        <dbReference type="ARBA" id="ARBA00022801"/>
    </source>
</evidence>
<dbReference type="GO" id="GO:0007165">
    <property type="term" value="P:signal transduction"/>
    <property type="evidence" value="ECO:0007669"/>
    <property type="project" value="TreeGrafter"/>
</dbReference>
<dbReference type="Pfam" id="PF00595">
    <property type="entry name" value="PDZ"/>
    <property type="match status" value="1"/>
</dbReference>
<organism evidence="10">
    <name type="scientific">Thiolapillus brandeum</name>
    <dbReference type="NCBI Taxonomy" id="1076588"/>
    <lineage>
        <taxon>Bacteria</taxon>
        <taxon>Pseudomonadati</taxon>
        <taxon>Pseudomonadota</taxon>
        <taxon>Gammaproteobacteria</taxon>
        <taxon>Chromatiales</taxon>
        <taxon>Sedimenticolaceae</taxon>
        <taxon>Thiolapillus</taxon>
    </lineage>
</organism>
<keyword evidence="6" id="KW-0175">Coiled coil</keyword>
<name>A0A831RX66_9GAMM</name>
<dbReference type="FunFam" id="3.90.226.10:FF:000090">
    <property type="entry name" value="Tail-specific protease"/>
    <property type="match status" value="1"/>
</dbReference>
<comment type="caution">
    <text evidence="10">The sequence shown here is derived from an EMBL/GenBank/DDBJ whole genome shotgun (WGS) entry which is preliminary data.</text>
</comment>
<dbReference type="PANTHER" id="PTHR32060">
    <property type="entry name" value="TAIL-SPECIFIC PROTEASE"/>
    <property type="match status" value="1"/>
</dbReference>
<feature type="signal peptide" evidence="8">
    <location>
        <begin position="1"/>
        <end position="23"/>
    </location>
</feature>
<dbReference type="GO" id="GO:0006508">
    <property type="term" value="P:proteolysis"/>
    <property type="evidence" value="ECO:0007669"/>
    <property type="project" value="UniProtKB-KW"/>
</dbReference>
<dbReference type="SMART" id="SM00228">
    <property type="entry name" value="PDZ"/>
    <property type="match status" value="1"/>
</dbReference>
<evidence type="ECO:0000256" key="2">
    <source>
        <dbReference type="ARBA" id="ARBA00022670"/>
    </source>
</evidence>
<feature type="chain" id="PRO_5032296357" evidence="8">
    <location>
        <begin position="24"/>
        <end position="693"/>
    </location>
</feature>
<dbReference type="SUPFAM" id="SSF52096">
    <property type="entry name" value="ClpP/crotonase"/>
    <property type="match status" value="1"/>
</dbReference>
<keyword evidence="3 5" id="KW-0378">Hydrolase</keyword>
<dbReference type="Gene3D" id="2.30.42.10">
    <property type="match status" value="1"/>
</dbReference>
<dbReference type="GO" id="GO:0030288">
    <property type="term" value="C:outer membrane-bounded periplasmic space"/>
    <property type="evidence" value="ECO:0007669"/>
    <property type="project" value="TreeGrafter"/>
</dbReference>
<evidence type="ECO:0000313" key="10">
    <source>
        <dbReference type="EMBL" id="HEC06043.1"/>
    </source>
</evidence>
<accession>A0A831RX66</accession>
<feature type="region of interest" description="Disordered" evidence="7">
    <location>
        <begin position="643"/>
        <end position="670"/>
    </location>
</feature>
<reference evidence="10" key="1">
    <citation type="journal article" date="2020" name="mSystems">
        <title>Genome- and Community-Level Interaction Insights into Carbon Utilization and Element Cycling Functions of Hydrothermarchaeota in Hydrothermal Sediment.</title>
        <authorList>
            <person name="Zhou Z."/>
            <person name="Liu Y."/>
            <person name="Xu W."/>
            <person name="Pan J."/>
            <person name="Luo Z.H."/>
            <person name="Li M."/>
        </authorList>
    </citation>
    <scope>NUCLEOTIDE SEQUENCE [LARGE SCALE GENOMIC DNA]</scope>
    <source>
        <strain evidence="10">HyVt-458</strain>
    </source>
</reference>
<keyword evidence="2 5" id="KW-0645">Protease</keyword>
<evidence type="ECO:0000259" key="9">
    <source>
        <dbReference type="PROSITE" id="PS50106"/>
    </source>
</evidence>
<dbReference type="EMBL" id="DRLF01000153">
    <property type="protein sequence ID" value="HEC06043.1"/>
    <property type="molecule type" value="Genomic_DNA"/>
</dbReference>
<evidence type="ECO:0000256" key="8">
    <source>
        <dbReference type="SAM" id="SignalP"/>
    </source>
</evidence>
<evidence type="ECO:0000256" key="6">
    <source>
        <dbReference type="SAM" id="Coils"/>
    </source>
</evidence>
<dbReference type="InterPro" id="IPR029045">
    <property type="entry name" value="ClpP/crotonase-like_dom_sf"/>
</dbReference>
<dbReference type="InterPro" id="IPR004447">
    <property type="entry name" value="Peptidase_S41A"/>
</dbReference>
<dbReference type="Gene3D" id="3.90.226.10">
    <property type="entry name" value="2-enoyl-CoA Hydratase, Chain A, domain 1"/>
    <property type="match status" value="1"/>
</dbReference>
<dbReference type="SMART" id="SM00245">
    <property type="entry name" value="TSPc"/>
    <property type="match status" value="1"/>
</dbReference>
<dbReference type="Pfam" id="PF17804">
    <property type="entry name" value="TSP_NTD"/>
    <property type="match status" value="1"/>
</dbReference>
<dbReference type="InterPro" id="IPR036034">
    <property type="entry name" value="PDZ_sf"/>
</dbReference>
<feature type="domain" description="PDZ" evidence="9">
    <location>
        <begin position="237"/>
        <end position="308"/>
    </location>
</feature>
<dbReference type="Proteomes" id="UP000886339">
    <property type="component" value="Unassembled WGS sequence"/>
</dbReference>
<dbReference type="PANTHER" id="PTHR32060:SF22">
    <property type="entry name" value="CARBOXYL-TERMINAL-PROCESSING PEPTIDASE 3, CHLOROPLASTIC"/>
    <property type="match status" value="1"/>
</dbReference>
<evidence type="ECO:0000256" key="1">
    <source>
        <dbReference type="ARBA" id="ARBA00009179"/>
    </source>
</evidence>
<feature type="coiled-coil region" evidence="6">
    <location>
        <begin position="596"/>
        <end position="640"/>
    </location>
</feature>
<dbReference type="InterPro" id="IPR040573">
    <property type="entry name" value="TSP_N"/>
</dbReference>